<accession>A0A5D3BTH6</accession>
<dbReference type="AlphaFoldDB" id="A0A5D3BTH6"/>
<dbReference type="EMBL" id="SSTD01016227">
    <property type="protein sequence ID" value="TYK01389.1"/>
    <property type="molecule type" value="Genomic_DNA"/>
</dbReference>
<organism evidence="1 2">
    <name type="scientific">Cucumis melo var. makuwa</name>
    <name type="common">Oriental melon</name>
    <dbReference type="NCBI Taxonomy" id="1194695"/>
    <lineage>
        <taxon>Eukaryota</taxon>
        <taxon>Viridiplantae</taxon>
        <taxon>Streptophyta</taxon>
        <taxon>Embryophyta</taxon>
        <taxon>Tracheophyta</taxon>
        <taxon>Spermatophyta</taxon>
        <taxon>Magnoliopsida</taxon>
        <taxon>eudicotyledons</taxon>
        <taxon>Gunneridae</taxon>
        <taxon>Pentapetalae</taxon>
        <taxon>rosids</taxon>
        <taxon>fabids</taxon>
        <taxon>Cucurbitales</taxon>
        <taxon>Cucurbitaceae</taxon>
        <taxon>Benincaseae</taxon>
        <taxon>Cucumis</taxon>
    </lineage>
</organism>
<reference evidence="1 2" key="1">
    <citation type="submission" date="2019-08" db="EMBL/GenBank/DDBJ databases">
        <title>Draft genome sequences of two oriental melons (Cucumis melo L. var makuwa).</title>
        <authorList>
            <person name="Kwon S.-Y."/>
        </authorList>
    </citation>
    <scope>NUCLEOTIDE SEQUENCE [LARGE SCALE GENOMIC DNA]</scope>
    <source>
        <strain evidence="2">cv. Chang Bougi</strain>
        <tissue evidence="1">Leaf</tissue>
    </source>
</reference>
<name>A0A5D3BTH6_CUCMM</name>
<comment type="caution">
    <text evidence="1">The sequence shown here is derived from an EMBL/GenBank/DDBJ whole genome shotgun (WGS) entry which is preliminary data.</text>
</comment>
<evidence type="ECO:0000313" key="2">
    <source>
        <dbReference type="Proteomes" id="UP000321947"/>
    </source>
</evidence>
<dbReference type="Proteomes" id="UP000321947">
    <property type="component" value="Unassembled WGS sequence"/>
</dbReference>
<gene>
    <name evidence="1" type="ORF">E5676_scaffold29G00830</name>
</gene>
<protein>
    <submittedName>
        <fullName evidence="1">Copia protein</fullName>
    </submittedName>
</protein>
<proteinExistence type="predicted"/>
<evidence type="ECO:0000313" key="1">
    <source>
        <dbReference type="EMBL" id="TYK01389.1"/>
    </source>
</evidence>
<sequence>MVSQWDIEETQDDQTLDGTLAEGIVLDINAAVVATVDGKSAPPWMSGFDVFITHLLNRNRPATSSLQPHMYLTCHRLAANPSGRPGVGNPTHSTFEVAIEVTLRAPSNNCLTSMVYSKNLITLFPTSSSSYVSNLVEMDLCRAIVWNRPDDGVQYSKIEEGHKIYVFLTGFNPKFDIVLRSILGQRPTPFLIEVCSEVHLEENCASAMSSLTTLLLIMLSLVQGPLVMTVRSIVENQSLSVNTARNSGLELGEDDWHCPTHYLRKEVGSPAVQSAPIQDPEPLRDQYREDRVDENEVVAESTKNKIKQEDPGPVQSTLFQTMFRTRTSRLSSEPSLPAFTLLRYPRISTLP</sequence>